<dbReference type="GO" id="GO:0016787">
    <property type="term" value="F:hydrolase activity"/>
    <property type="evidence" value="ECO:0007669"/>
    <property type="project" value="UniProtKB-KW"/>
</dbReference>
<evidence type="ECO:0000313" key="3">
    <source>
        <dbReference type="EMBL" id="MBA2226963.1"/>
    </source>
</evidence>
<dbReference type="InterPro" id="IPR052177">
    <property type="entry name" value="Divisome_Glycosyl_Hydrolase"/>
</dbReference>
<organism evidence="3 4">
    <name type="scientific">Thermogemmata fonticola</name>
    <dbReference type="NCBI Taxonomy" id="2755323"/>
    <lineage>
        <taxon>Bacteria</taxon>
        <taxon>Pseudomonadati</taxon>
        <taxon>Planctomycetota</taxon>
        <taxon>Planctomycetia</taxon>
        <taxon>Gemmatales</taxon>
        <taxon>Gemmataceae</taxon>
        <taxon>Thermogemmata</taxon>
    </lineage>
</organism>
<dbReference type="Proteomes" id="UP000542342">
    <property type="component" value="Unassembled WGS sequence"/>
</dbReference>
<keyword evidence="4" id="KW-1185">Reference proteome</keyword>
<evidence type="ECO:0000313" key="4">
    <source>
        <dbReference type="Proteomes" id="UP000542342"/>
    </source>
</evidence>
<dbReference type="PANTHER" id="PTHR43405">
    <property type="entry name" value="GLYCOSYL HYDROLASE DIGH"/>
    <property type="match status" value="1"/>
</dbReference>
<dbReference type="InterPro" id="IPR017853">
    <property type="entry name" value="GH"/>
</dbReference>
<proteinExistence type="predicted"/>
<evidence type="ECO:0000256" key="1">
    <source>
        <dbReference type="ARBA" id="ARBA00022729"/>
    </source>
</evidence>
<dbReference type="EMBL" id="JACEFB010000009">
    <property type="protein sequence ID" value="MBA2226963.1"/>
    <property type="molecule type" value="Genomic_DNA"/>
</dbReference>
<keyword evidence="1" id="KW-0732">Signal</keyword>
<protein>
    <submittedName>
        <fullName evidence="3">Family 10 glycosylhydrolase</fullName>
    </submittedName>
</protein>
<dbReference type="Pfam" id="PF02638">
    <property type="entry name" value="GHL10"/>
    <property type="match status" value="1"/>
</dbReference>
<dbReference type="PANTHER" id="PTHR43405:SF1">
    <property type="entry name" value="GLYCOSYL HYDROLASE DIGH"/>
    <property type="match status" value="1"/>
</dbReference>
<name>A0A7V8VFA0_9BACT</name>
<sequence>MAAAADAAEVPPPPREFRGVWIATVANIDWPSRPGLTAEQQKQELLALLDRAAELRLNAVIFQVRPMADALYESALEPWSEFLTGRMGQSPGYDPLAFAITAAHARGLELHAWFNPYRARHPSSRSPISDKHLIRRRPEWIKTYGTHQWMNPTHPEVAAHTLAVIRDVVRRYDIDGVHIDDYFYPYRERGPDGQLLLFPDEDTWQKYRQAGGTLGRDDWRRAAINAFVRDLYREVKALKPWVKVGISPFGIWRPNHPPGITGLDAFAELYADARLWFQEGWCDYLAPQLYWPIAQPRQSFPKLLAWWAEQNTQRRHLWPGLYTSRVRERPSENGPKGWPAQEIAEQIALIRQQRGASGAIHFSIKALRDNPDRLADHLHRLYAEAALVPAIDWSAPPLPLGLTQLPPPRCQLLRQQQPPVLRIDPPRDTRFLVLRHRTARGWTTRLLPPPSEPQQPLHLPLEGEAAPAVAVLDRFGRLSPFVLPE</sequence>
<dbReference type="AlphaFoldDB" id="A0A7V8VFA0"/>
<keyword evidence="3" id="KW-0378">Hydrolase</keyword>
<dbReference type="InterPro" id="IPR003790">
    <property type="entry name" value="GHL10"/>
</dbReference>
<evidence type="ECO:0000259" key="2">
    <source>
        <dbReference type="Pfam" id="PF02638"/>
    </source>
</evidence>
<reference evidence="3 4" key="1">
    <citation type="submission" date="2020-07" db="EMBL/GenBank/DDBJ databases">
        <title>Thermogemmata thermophila gen. nov., sp. nov., a novel moderate thermophilic planctomycete from a Kamchatka hot spring.</title>
        <authorList>
            <person name="Elcheninov A.G."/>
            <person name="Podosokorskaya O.A."/>
            <person name="Kovaleva O.L."/>
            <person name="Novikov A."/>
            <person name="Bonch-Osmolovskaya E.A."/>
            <person name="Toshchakov S.V."/>
            <person name="Kublanov I.V."/>
        </authorList>
    </citation>
    <scope>NUCLEOTIDE SEQUENCE [LARGE SCALE GENOMIC DNA]</scope>
    <source>
        <strain evidence="3 4">2918</strain>
    </source>
</reference>
<comment type="caution">
    <text evidence="3">The sequence shown here is derived from an EMBL/GenBank/DDBJ whole genome shotgun (WGS) entry which is preliminary data.</text>
</comment>
<gene>
    <name evidence="3" type="ORF">H0921_12400</name>
</gene>
<accession>A0A7V8VFA0</accession>
<dbReference type="SUPFAM" id="SSF51445">
    <property type="entry name" value="(Trans)glycosidases"/>
    <property type="match status" value="1"/>
</dbReference>
<dbReference type="Gene3D" id="3.20.20.80">
    <property type="entry name" value="Glycosidases"/>
    <property type="match status" value="1"/>
</dbReference>
<feature type="domain" description="Glycosyl hydrolase-like 10" evidence="2">
    <location>
        <begin position="16"/>
        <end position="328"/>
    </location>
</feature>